<protein>
    <submittedName>
        <fullName evidence="1">Uncharacterized protein</fullName>
    </submittedName>
</protein>
<accession>A0ABU7CU54</accession>
<name>A0ABU7CU54_9TELE</name>
<gene>
    <name evidence="1" type="ORF">CHARACLAT_033477</name>
</gene>
<comment type="caution">
    <text evidence="1">The sequence shown here is derived from an EMBL/GenBank/DDBJ whole genome shotgun (WGS) entry which is preliminary data.</text>
</comment>
<evidence type="ECO:0000313" key="1">
    <source>
        <dbReference type="EMBL" id="MED6266212.1"/>
    </source>
</evidence>
<dbReference type="Proteomes" id="UP001352852">
    <property type="component" value="Unassembled WGS sequence"/>
</dbReference>
<dbReference type="EMBL" id="JAHUTJ010007257">
    <property type="protein sequence ID" value="MED6266212.1"/>
    <property type="molecule type" value="Genomic_DNA"/>
</dbReference>
<keyword evidence="2" id="KW-1185">Reference proteome</keyword>
<organism evidence="1 2">
    <name type="scientific">Characodon lateralis</name>
    <dbReference type="NCBI Taxonomy" id="208331"/>
    <lineage>
        <taxon>Eukaryota</taxon>
        <taxon>Metazoa</taxon>
        <taxon>Chordata</taxon>
        <taxon>Craniata</taxon>
        <taxon>Vertebrata</taxon>
        <taxon>Euteleostomi</taxon>
        <taxon>Actinopterygii</taxon>
        <taxon>Neopterygii</taxon>
        <taxon>Teleostei</taxon>
        <taxon>Neoteleostei</taxon>
        <taxon>Acanthomorphata</taxon>
        <taxon>Ovalentaria</taxon>
        <taxon>Atherinomorphae</taxon>
        <taxon>Cyprinodontiformes</taxon>
        <taxon>Goodeidae</taxon>
        <taxon>Characodon</taxon>
    </lineage>
</organism>
<sequence>MYLGAGTGQSKCHVYEGYVCGDMSTHGFVQMTFFVRSKFQNFSLLQIFSMKAAQDMRPLVNPQVVTSKSVLEIFAAQCEIHFSVLQVMHCSLKSRPRILCCTISLLHLIYSFIMFQYFRLEIVISISQAILWIKVD</sequence>
<evidence type="ECO:0000313" key="2">
    <source>
        <dbReference type="Proteomes" id="UP001352852"/>
    </source>
</evidence>
<proteinExistence type="predicted"/>
<reference evidence="1 2" key="1">
    <citation type="submission" date="2021-06" db="EMBL/GenBank/DDBJ databases">
        <authorList>
            <person name="Palmer J.M."/>
        </authorList>
    </citation>
    <scope>NUCLEOTIDE SEQUENCE [LARGE SCALE GENOMIC DNA]</scope>
    <source>
        <strain evidence="1 2">CL_MEX2019</strain>
        <tissue evidence="1">Muscle</tissue>
    </source>
</reference>